<organism evidence="1">
    <name type="scientific">Rhizophora mucronata</name>
    <name type="common">Asiatic mangrove</name>
    <dbReference type="NCBI Taxonomy" id="61149"/>
    <lineage>
        <taxon>Eukaryota</taxon>
        <taxon>Viridiplantae</taxon>
        <taxon>Streptophyta</taxon>
        <taxon>Embryophyta</taxon>
        <taxon>Tracheophyta</taxon>
        <taxon>Spermatophyta</taxon>
        <taxon>Magnoliopsida</taxon>
        <taxon>eudicotyledons</taxon>
        <taxon>Gunneridae</taxon>
        <taxon>Pentapetalae</taxon>
        <taxon>rosids</taxon>
        <taxon>fabids</taxon>
        <taxon>Malpighiales</taxon>
        <taxon>Rhizophoraceae</taxon>
        <taxon>Rhizophora</taxon>
    </lineage>
</organism>
<accession>A0A2P2J3M6</accession>
<evidence type="ECO:0000313" key="1">
    <source>
        <dbReference type="EMBL" id="MBW88065.1"/>
    </source>
</evidence>
<sequence>MIGRIVKFHGCSRAFQFNHEEESGKVKESSYVLMWRSIIEMTKLDKHL</sequence>
<reference evidence="1" key="1">
    <citation type="submission" date="2018-02" db="EMBL/GenBank/DDBJ databases">
        <title>Rhizophora mucronata_Transcriptome.</title>
        <authorList>
            <person name="Meera S.P."/>
            <person name="Sreeshan A."/>
            <person name="Augustine A."/>
        </authorList>
    </citation>
    <scope>NUCLEOTIDE SEQUENCE</scope>
    <source>
        <tissue evidence="1">Leaf</tissue>
    </source>
</reference>
<dbReference type="AlphaFoldDB" id="A0A2P2J3M6"/>
<proteinExistence type="predicted"/>
<protein>
    <submittedName>
        <fullName evidence="1">Uncharacterized protein</fullName>
    </submittedName>
</protein>
<name>A0A2P2J3M6_RHIMU</name>
<dbReference type="EMBL" id="GGEC01007582">
    <property type="protein sequence ID" value="MBW88065.1"/>
    <property type="molecule type" value="Transcribed_RNA"/>
</dbReference>